<dbReference type="Gene3D" id="1.10.260.40">
    <property type="entry name" value="lambda repressor-like DNA-binding domains"/>
    <property type="match status" value="1"/>
</dbReference>
<dbReference type="InterPro" id="IPR010982">
    <property type="entry name" value="Lambda_DNA-bd_dom_sf"/>
</dbReference>
<reference evidence="1 2" key="1">
    <citation type="journal article" date="2022" name="Front. Microbiol.">
        <title>High genomic differentiation and limited gene flow indicate recent cryptic speciation within the genus Laspinema (cyanobacteria).</title>
        <authorList>
            <person name="Stanojkovic A."/>
            <person name="Skoupy S."/>
            <person name="Skaloud P."/>
            <person name="Dvorak P."/>
        </authorList>
    </citation>
    <scope>NUCLEOTIDE SEQUENCE [LARGE SCALE GENOMIC DNA]</scope>
    <source>
        <strain evidence="1 2">D2a</strain>
    </source>
</reference>
<dbReference type="RefSeq" id="WP_368009782.1">
    <property type="nucleotide sequence ID" value="NZ_JAMXFF010000094.1"/>
</dbReference>
<organism evidence="1 2">
    <name type="scientific">Laspinema palackyanum D2a</name>
    <dbReference type="NCBI Taxonomy" id="2953684"/>
    <lineage>
        <taxon>Bacteria</taxon>
        <taxon>Bacillati</taxon>
        <taxon>Cyanobacteriota</taxon>
        <taxon>Cyanophyceae</taxon>
        <taxon>Oscillatoriophycideae</taxon>
        <taxon>Oscillatoriales</taxon>
        <taxon>Laspinemataceae</taxon>
        <taxon>Laspinema</taxon>
        <taxon>Laspinema palackyanum</taxon>
    </lineage>
</organism>
<evidence type="ECO:0000313" key="1">
    <source>
        <dbReference type="EMBL" id="MCT7970367.1"/>
    </source>
</evidence>
<name>A0ABT2N0T1_9CYAN</name>
<sequence>MVNSRDLRQGNLVTPLPERHPRDLYYATQYSHEELAVLYGVTRETITRWLTGKHIPPRSMQITTALLWNHLGLDK</sequence>
<keyword evidence="2" id="KW-1185">Reference proteome</keyword>
<dbReference type="InterPro" id="IPR001387">
    <property type="entry name" value="Cro/C1-type_HTH"/>
</dbReference>
<dbReference type="Proteomes" id="UP001525890">
    <property type="component" value="Unassembled WGS sequence"/>
</dbReference>
<proteinExistence type="predicted"/>
<dbReference type="EMBL" id="JAMXFF010000094">
    <property type="protein sequence ID" value="MCT7970367.1"/>
    <property type="molecule type" value="Genomic_DNA"/>
</dbReference>
<comment type="caution">
    <text evidence="1">The sequence shown here is derived from an EMBL/GenBank/DDBJ whole genome shotgun (WGS) entry which is preliminary data.</text>
</comment>
<evidence type="ECO:0000313" key="2">
    <source>
        <dbReference type="Proteomes" id="UP001525890"/>
    </source>
</evidence>
<dbReference type="CDD" id="cd00093">
    <property type="entry name" value="HTH_XRE"/>
    <property type="match status" value="1"/>
</dbReference>
<protein>
    <submittedName>
        <fullName evidence="1">Helix-turn-helix domain-containing protein</fullName>
    </submittedName>
</protein>
<accession>A0ABT2N0T1</accession>
<gene>
    <name evidence="1" type="ORF">NG799_29055</name>
</gene>